<dbReference type="PROSITE" id="PS50122">
    <property type="entry name" value="CHEB"/>
    <property type="match status" value="1"/>
</dbReference>
<evidence type="ECO:0000313" key="6">
    <source>
        <dbReference type="EMBL" id="AMP99246.1"/>
    </source>
</evidence>
<dbReference type="OrthoDB" id="1524092at2"/>
<dbReference type="InterPro" id="IPR011247">
    <property type="entry name" value="Chemotax_prot-Glu_Me-esterase"/>
</dbReference>
<feature type="active site" evidence="4">
    <location>
        <position position="135"/>
    </location>
</feature>
<feature type="domain" description="CheB-type methylesterase" evidence="5">
    <location>
        <begin position="3"/>
        <end position="193"/>
    </location>
</feature>
<comment type="catalytic activity">
    <reaction evidence="3">
        <text>[protein]-L-glutamate 5-O-methyl ester + H2O = L-glutamyl-[protein] + methanol + H(+)</text>
        <dbReference type="Rhea" id="RHEA:23236"/>
        <dbReference type="Rhea" id="RHEA-COMP:10208"/>
        <dbReference type="Rhea" id="RHEA-COMP:10311"/>
        <dbReference type="ChEBI" id="CHEBI:15377"/>
        <dbReference type="ChEBI" id="CHEBI:15378"/>
        <dbReference type="ChEBI" id="CHEBI:17790"/>
        <dbReference type="ChEBI" id="CHEBI:29973"/>
        <dbReference type="ChEBI" id="CHEBI:82795"/>
        <dbReference type="EC" id="3.1.1.61"/>
    </reaction>
</comment>
<name>A0A127VD20_9SPHI</name>
<accession>A0A127VD20</accession>
<evidence type="ECO:0000256" key="2">
    <source>
        <dbReference type="ARBA" id="ARBA00039140"/>
    </source>
</evidence>
<keyword evidence="1 4" id="KW-0378">Hydrolase</keyword>
<keyword evidence="4" id="KW-0145">Chemotaxis</keyword>
<evidence type="ECO:0000256" key="1">
    <source>
        <dbReference type="ARBA" id="ARBA00022801"/>
    </source>
</evidence>
<evidence type="ECO:0000313" key="7">
    <source>
        <dbReference type="Proteomes" id="UP000071561"/>
    </source>
</evidence>
<dbReference type="Gene3D" id="3.40.50.180">
    <property type="entry name" value="Methylesterase CheB, C-terminal domain"/>
    <property type="match status" value="1"/>
</dbReference>
<feature type="active site" evidence="4">
    <location>
        <position position="15"/>
    </location>
</feature>
<dbReference type="AlphaFoldDB" id="A0A127VD20"/>
<dbReference type="PANTHER" id="PTHR42872:SF6">
    <property type="entry name" value="PROTEIN-GLUTAMATE METHYLESTERASE_PROTEIN-GLUTAMINE GLUTAMINASE"/>
    <property type="match status" value="1"/>
</dbReference>
<dbReference type="GO" id="GO:0008984">
    <property type="term" value="F:protein-glutamate methylesterase activity"/>
    <property type="evidence" value="ECO:0007669"/>
    <property type="project" value="UniProtKB-EC"/>
</dbReference>
<dbReference type="PANTHER" id="PTHR42872">
    <property type="entry name" value="PROTEIN-GLUTAMATE METHYLESTERASE/PROTEIN-GLUTAMINE GLUTAMINASE"/>
    <property type="match status" value="1"/>
</dbReference>
<dbReference type="GO" id="GO:0000156">
    <property type="term" value="F:phosphorelay response regulator activity"/>
    <property type="evidence" value="ECO:0007669"/>
    <property type="project" value="InterPro"/>
</dbReference>
<dbReference type="GO" id="GO:0005737">
    <property type="term" value="C:cytoplasm"/>
    <property type="evidence" value="ECO:0007669"/>
    <property type="project" value="InterPro"/>
</dbReference>
<sequence length="337" mass="37425">MEAEAIKNIITIGTSAGGFSAIAKLVASFKQDLDAAVFIVIHLSGNSNSEIILKGIQKHTLLKCKVAEDQQEIENRTIYLAKADHHLLVIKDRILVTKGAFENHWRPAIDVLFRSAAAAYGSCVTGIILTGLLDDGVSGMYAIKRSGGLCIVQDPEEAEFPDMPNSVLNAMEVDYKVVLNEIGHILTDRFSHTSCIAAEVPADVKLEAEIARRMTTSMKDLTKLGDFSHLTCPECGGTMVKITNDAIPRYRCYTGHAFTERIFEDQQLKGIEDSLWVAIRMMEERKNLLLNMNRPKPTAQSLPVDTTRNERAEAMQLHIDRLRKMLMDLGELPGKEE</sequence>
<dbReference type="PIRSF" id="PIRSF036461">
    <property type="entry name" value="Chmtx_methlestr"/>
    <property type="match status" value="1"/>
</dbReference>
<dbReference type="GO" id="GO:0006935">
    <property type="term" value="P:chemotaxis"/>
    <property type="evidence" value="ECO:0007669"/>
    <property type="project" value="UniProtKB-UniRule"/>
</dbReference>
<dbReference type="EMBL" id="CP014504">
    <property type="protein sequence ID" value="AMP99246.1"/>
    <property type="molecule type" value="Genomic_DNA"/>
</dbReference>
<feature type="active site" evidence="4">
    <location>
        <position position="42"/>
    </location>
</feature>
<dbReference type="InterPro" id="IPR000673">
    <property type="entry name" value="Sig_transdc_resp-reg_Me-estase"/>
</dbReference>
<dbReference type="RefSeq" id="WP_068400967.1">
    <property type="nucleotide sequence ID" value="NZ_CP014504.1"/>
</dbReference>
<evidence type="ECO:0000259" key="5">
    <source>
        <dbReference type="PROSITE" id="PS50122"/>
    </source>
</evidence>
<keyword evidence="7" id="KW-1185">Reference proteome</keyword>
<gene>
    <name evidence="6" type="ORF">AY601_2352</name>
</gene>
<dbReference type="SUPFAM" id="SSF52738">
    <property type="entry name" value="Methylesterase CheB, C-terminal domain"/>
    <property type="match status" value="1"/>
</dbReference>
<organism evidence="6 7">
    <name type="scientific">Pedobacter cryoconitis</name>
    <dbReference type="NCBI Taxonomy" id="188932"/>
    <lineage>
        <taxon>Bacteria</taxon>
        <taxon>Pseudomonadati</taxon>
        <taxon>Bacteroidota</taxon>
        <taxon>Sphingobacteriia</taxon>
        <taxon>Sphingobacteriales</taxon>
        <taxon>Sphingobacteriaceae</taxon>
        <taxon>Pedobacter</taxon>
    </lineage>
</organism>
<evidence type="ECO:0000256" key="3">
    <source>
        <dbReference type="ARBA" id="ARBA00048267"/>
    </source>
</evidence>
<proteinExistence type="predicted"/>
<dbReference type="KEGG" id="pcm:AY601_2352"/>
<evidence type="ECO:0000256" key="4">
    <source>
        <dbReference type="PROSITE-ProRule" id="PRU00050"/>
    </source>
</evidence>
<reference evidence="6 7" key="1">
    <citation type="submission" date="2016-03" db="EMBL/GenBank/DDBJ databases">
        <title>Complete genome sequence of Pedobacter cryoconitis PAMC 27485.</title>
        <authorList>
            <person name="Lee J."/>
            <person name="Kim O.-S."/>
        </authorList>
    </citation>
    <scope>NUCLEOTIDE SEQUENCE [LARGE SCALE GENOMIC DNA]</scope>
    <source>
        <strain evidence="6 7">PAMC 27485</strain>
    </source>
</reference>
<dbReference type="EC" id="3.1.1.61" evidence="2"/>
<dbReference type="CDD" id="cd16433">
    <property type="entry name" value="CheB"/>
    <property type="match status" value="1"/>
</dbReference>
<dbReference type="PATRIC" id="fig|188932.3.peg.2461"/>
<dbReference type="Pfam" id="PF01339">
    <property type="entry name" value="CheB_methylest"/>
    <property type="match status" value="1"/>
</dbReference>
<dbReference type="Proteomes" id="UP000071561">
    <property type="component" value="Chromosome"/>
</dbReference>
<dbReference type="InterPro" id="IPR035909">
    <property type="entry name" value="CheB_C"/>
</dbReference>
<protein>
    <recommendedName>
        <fullName evidence="2">protein-glutamate methylesterase</fullName>
        <ecNumber evidence="2">3.1.1.61</ecNumber>
    </recommendedName>
</protein>